<proteinExistence type="predicted"/>
<protein>
    <recommendedName>
        <fullName evidence="4">Tyr recombinase domain-containing protein</fullName>
    </recommendedName>
</protein>
<dbReference type="GO" id="GO:0003677">
    <property type="term" value="F:DNA binding"/>
    <property type="evidence" value="ECO:0007669"/>
    <property type="project" value="InterPro"/>
</dbReference>
<name>U2QWI3_LEIAQ</name>
<evidence type="ECO:0000313" key="2">
    <source>
        <dbReference type="EMBL" id="ERK60896.1"/>
    </source>
</evidence>
<organism evidence="2 3">
    <name type="scientific">Leifsonia aquatica ATCC 14665</name>
    <dbReference type="NCBI Taxonomy" id="1358026"/>
    <lineage>
        <taxon>Bacteria</taxon>
        <taxon>Bacillati</taxon>
        <taxon>Actinomycetota</taxon>
        <taxon>Actinomycetes</taxon>
        <taxon>Micrococcales</taxon>
        <taxon>Microbacteriaceae</taxon>
        <taxon>Leifsonia</taxon>
    </lineage>
</organism>
<comment type="caution">
    <text evidence="2">The sequence shown here is derived from an EMBL/GenBank/DDBJ whole genome shotgun (WGS) entry which is preliminary data.</text>
</comment>
<feature type="compositionally biased region" description="Basic and acidic residues" evidence="1">
    <location>
        <begin position="107"/>
        <end position="119"/>
    </location>
</feature>
<gene>
    <name evidence="2" type="ORF">N136_04896</name>
</gene>
<dbReference type="SUPFAM" id="SSF56349">
    <property type="entry name" value="DNA breaking-rejoining enzymes"/>
    <property type="match status" value="1"/>
</dbReference>
<reference evidence="2 3" key="1">
    <citation type="submission" date="2013-08" db="EMBL/GenBank/DDBJ databases">
        <authorList>
            <person name="Weinstock G."/>
            <person name="Sodergren E."/>
            <person name="Wylie T."/>
            <person name="Fulton L."/>
            <person name="Fulton R."/>
            <person name="Fronick C."/>
            <person name="O'Laughlin M."/>
            <person name="Godfrey J."/>
            <person name="Miner T."/>
            <person name="Herter B."/>
            <person name="Appelbaum E."/>
            <person name="Cordes M."/>
            <person name="Lek S."/>
            <person name="Wollam A."/>
            <person name="Pepin K.H."/>
            <person name="Palsikar V.B."/>
            <person name="Mitreva M."/>
            <person name="Wilson R.K."/>
        </authorList>
    </citation>
    <scope>NUCLEOTIDE SEQUENCE [LARGE SCALE GENOMIC DNA]</scope>
    <source>
        <strain evidence="2 3">ATCC 14665</strain>
    </source>
</reference>
<evidence type="ECO:0008006" key="4">
    <source>
        <dbReference type="Google" id="ProtNLM"/>
    </source>
</evidence>
<evidence type="ECO:0000256" key="1">
    <source>
        <dbReference type="SAM" id="MobiDB-lite"/>
    </source>
</evidence>
<dbReference type="EMBL" id="AWVQ01000962">
    <property type="protein sequence ID" value="ERK60896.1"/>
    <property type="molecule type" value="Genomic_DNA"/>
</dbReference>
<evidence type="ECO:0000313" key="3">
    <source>
        <dbReference type="Proteomes" id="UP000016605"/>
    </source>
</evidence>
<dbReference type="InterPro" id="IPR011010">
    <property type="entry name" value="DNA_brk_join_enz"/>
</dbReference>
<dbReference type="Proteomes" id="UP000016605">
    <property type="component" value="Unassembled WGS sequence"/>
</dbReference>
<dbReference type="HOGENOM" id="CLU_060271_0_0_11"/>
<feature type="region of interest" description="Disordered" evidence="1">
    <location>
        <begin position="100"/>
        <end position="123"/>
    </location>
</feature>
<sequence length="334" mass="36589">MTHMADYKPHLDADLWGRIQPFVNSVVRQAEGLTPYTDRELYVIVTPLAAWMRTRAGLPLENGIAFDPNIIDRFVMDGLSGYTKAGRGTMRSRLRRLSEALLPDSDEPARERPLGKSEPSRPYTDAQITSLHSWAHALPGQVGKNADRLLALGFGAGLVGTEFGLLHVADLERLNPGILVHVPGDRRRDVPVTHEWEPALIDCAATCDDGDYVFRIGRQTTHRNVITNFVERHRPPIPLQARRMRATWIVNHLSAATPAVLIIQAAGLSSAEGLDPFLPYAKTPADPTQILRLTSELAERRFGADSGARSTRIGSVTTTGVTSAVPALPPLGRP</sequence>
<dbReference type="AlphaFoldDB" id="U2QWI3"/>
<accession>U2QWI3</accession>